<protein>
    <submittedName>
        <fullName evidence="1">Putative secreted protein</fullName>
    </submittedName>
</protein>
<accession>A0A2M4B449</accession>
<dbReference type="EMBL" id="GGFK01014449">
    <property type="protein sequence ID" value="MBW47770.1"/>
    <property type="molecule type" value="Transcribed_RNA"/>
</dbReference>
<proteinExistence type="predicted"/>
<organism evidence="1">
    <name type="scientific">Anopheles triannulatus</name>
    <dbReference type="NCBI Taxonomy" id="58253"/>
    <lineage>
        <taxon>Eukaryota</taxon>
        <taxon>Metazoa</taxon>
        <taxon>Ecdysozoa</taxon>
        <taxon>Arthropoda</taxon>
        <taxon>Hexapoda</taxon>
        <taxon>Insecta</taxon>
        <taxon>Pterygota</taxon>
        <taxon>Neoptera</taxon>
        <taxon>Endopterygota</taxon>
        <taxon>Diptera</taxon>
        <taxon>Nematocera</taxon>
        <taxon>Culicoidea</taxon>
        <taxon>Culicidae</taxon>
        <taxon>Anophelinae</taxon>
        <taxon>Anopheles</taxon>
    </lineage>
</organism>
<dbReference type="AlphaFoldDB" id="A0A2M4B449"/>
<name>A0A2M4B449_9DIPT</name>
<evidence type="ECO:0000313" key="1">
    <source>
        <dbReference type="EMBL" id="MBW47770.1"/>
    </source>
</evidence>
<reference evidence="1" key="1">
    <citation type="submission" date="2018-01" db="EMBL/GenBank/DDBJ databases">
        <title>An insight into the sialome of Amazonian anophelines.</title>
        <authorList>
            <person name="Ribeiro J.M."/>
            <person name="Scarpassa V."/>
            <person name="Calvo E."/>
        </authorList>
    </citation>
    <scope>NUCLEOTIDE SEQUENCE</scope>
    <source>
        <tissue evidence="1">Salivary glands</tissue>
    </source>
</reference>
<sequence>MHRHRSHRFRRLASTQQLALLHLSVSLSELPHRSHVFQTVLRRPLSRYLHLVASVAVAPRPRWTRLQHQQGNCVDDPRPPDLRCYPARSPYRVYHSLRPLHYHLR</sequence>